<feature type="signal peptide" evidence="1">
    <location>
        <begin position="1"/>
        <end position="20"/>
    </location>
</feature>
<evidence type="ECO:0000313" key="3">
    <source>
        <dbReference type="EMBL" id="QJR14419.1"/>
    </source>
</evidence>
<dbReference type="Pfam" id="PF01979">
    <property type="entry name" value="Amidohydro_1"/>
    <property type="match status" value="1"/>
</dbReference>
<keyword evidence="3" id="KW-0378">Hydrolase</keyword>
<dbReference type="AlphaFoldDB" id="A0A6M4H495"/>
<evidence type="ECO:0000259" key="2">
    <source>
        <dbReference type="Pfam" id="PF01979"/>
    </source>
</evidence>
<dbReference type="SUPFAM" id="SSF51338">
    <property type="entry name" value="Composite domain of metallo-dependent hydrolases"/>
    <property type="match status" value="1"/>
</dbReference>
<reference evidence="3 4" key="1">
    <citation type="submission" date="2020-04" db="EMBL/GenBank/DDBJ databases">
        <title>Usitatibacter rugosus gen. nov., sp. nov. and Usitatibacter palustris sp. nov., novel members of Usitatibacteraceae fam. nov. within the order Nitrosomonadales isolated from soil.</title>
        <authorList>
            <person name="Huber K.J."/>
            <person name="Neumann-Schaal M."/>
            <person name="Geppert A."/>
            <person name="Luckner M."/>
            <person name="Wanner G."/>
            <person name="Overmann J."/>
        </authorList>
    </citation>
    <scope>NUCLEOTIDE SEQUENCE [LARGE SCALE GENOMIC DNA]</scope>
    <source>
        <strain evidence="3 4">Swamp67</strain>
    </source>
</reference>
<dbReference type="EC" id="3.5.4.2" evidence="3"/>
<dbReference type="GO" id="GO:0000034">
    <property type="term" value="F:adenine deaminase activity"/>
    <property type="evidence" value="ECO:0007669"/>
    <property type="project" value="UniProtKB-EC"/>
</dbReference>
<name>A0A6M4H495_9PROT</name>
<dbReference type="InterPro" id="IPR032466">
    <property type="entry name" value="Metal_Hydrolase"/>
</dbReference>
<organism evidence="3 4">
    <name type="scientific">Usitatibacter palustris</name>
    <dbReference type="NCBI Taxonomy" id="2732487"/>
    <lineage>
        <taxon>Bacteria</taxon>
        <taxon>Pseudomonadati</taxon>
        <taxon>Pseudomonadota</taxon>
        <taxon>Betaproteobacteria</taxon>
        <taxon>Nitrosomonadales</taxon>
        <taxon>Usitatibacteraceae</taxon>
        <taxon>Usitatibacter</taxon>
    </lineage>
</organism>
<dbReference type="InParanoid" id="A0A6M4H495"/>
<protein>
    <submittedName>
        <fullName evidence="3">Adenine deaminase</fullName>
        <ecNumber evidence="3">3.5.4.2</ecNumber>
    </submittedName>
</protein>
<dbReference type="KEGG" id="upl:DSM104440_01215"/>
<dbReference type="Proteomes" id="UP000503096">
    <property type="component" value="Chromosome"/>
</dbReference>
<dbReference type="Gene3D" id="3.20.20.140">
    <property type="entry name" value="Metal-dependent hydrolases"/>
    <property type="match status" value="1"/>
</dbReference>
<gene>
    <name evidence="3" type="primary">ade_2</name>
    <name evidence="3" type="ORF">DSM104440_01215</name>
</gene>
<keyword evidence="4" id="KW-1185">Reference proteome</keyword>
<keyword evidence="1" id="KW-0732">Signal</keyword>
<evidence type="ECO:0000256" key="1">
    <source>
        <dbReference type="SAM" id="SignalP"/>
    </source>
</evidence>
<dbReference type="SUPFAM" id="SSF51556">
    <property type="entry name" value="Metallo-dependent hydrolases"/>
    <property type="match status" value="1"/>
</dbReference>
<feature type="domain" description="Amidohydrolase-related" evidence="2">
    <location>
        <begin position="86"/>
        <end position="403"/>
    </location>
</feature>
<dbReference type="InterPro" id="IPR011059">
    <property type="entry name" value="Metal-dep_hydrolase_composite"/>
</dbReference>
<proteinExistence type="predicted"/>
<dbReference type="Gene3D" id="2.30.40.10">
    <property type="entry name" value="Urease, subunit C, domain 1"/>
    <property type="match status" value="1"/>
</dbReference>
<evidence type="ECO:0000313" key="4">
    <source>
        <dbReference type="Proteomes" id="UP000503096"/>
    </source>
</evidence>
<dbReference type="EMBL" id="CP053073">
    <property type="protein sequence ID" value="QJR14419.1"/>
    <property type="molecule type" value="Genomic_DNA"/>
</dbReference>
<feature type="chain" id="PRO_5026944920" evidence="1">
    <location>
        <begin position="21"/>
        <end position="409"/>
    </location>
</feature>
<sequence length="409" mass="43218">MPPLRALHATLALLAFLCSACSTMTDRCVTPTLAIIGATVYPSPTEAPIADGVVLIHGDKIVAVGTAAAISVCADVPTIRAQGQHLVAGFQNSHIHFTEPIWEGAASQPAAKLGEQLNDIALRRGFTTVVDIGSHTANTVAMRARIERGEVVGPRILTTGIPFYPVNGIPWYLRDLPPEILKMFNTPATPAEARALVAKQVAEGADAVKLFTGSGMGQGKVLPMDTAIATAAADEAHKLGKPVFSHASNLAGLEVAIAARVDVIAHPLQDTDDWSPAVNARMRERGMAMVPTLTLFGSVDNIAAIEREVGDYARAGGQILFGTDGGFIPYRGTDEEFLRMGRAGLDWRAILASLTTAPAARFGESARRGRIAPGMDADLVLLSGDPSRDTGNFSNVRMTIRRGVIAFGR</sequence>
<accession>A0A6M4H495</accession>
<dbReference type="InterPro" id="IPR006680">
    <property type="entry name" value="Amidohydro-rel"/>
</dbReference>
<dbReference type="PANTHER" id="PTHR43135:SF3">
    <property type="entry name" value="ALPHA-D-RIBOSE 1-METHYLPHOSPHONATE 5-TRIPHOSPHATE DIPHOSPHATASE"/>
    <property type="match status" value="1"/>
</dbReference>
<dbReference type="PANTHER" id="PTHR43135">
    <property type="entry name" value="ALPHA-D-RIBOSE 1-METHYLPHOSPHONATE 5-TRIPHOSPHATE DIPHOSPHATASE"/>
    <property type="match status" value="1"/>
</dbReference>
<dbReference type="InterPro" id="IPR051781">
    <property type="entry name" value="Metallo-dep_Hydrolase"/>
</dbReference>